<dbReference type="InterPro" id="IPR013149">
    <property type="entry name" value="ADH-like_C"/>
</dbReference>
<reference evidence="2 3" key="1">
    <citation type="submission" date="2023-09" db="EMBL/GenBank/DDBJ databases">
        <title>Aquirufa genomes.</title>
        <authorList>
            <person name="Pitt A."/>
        </authorList>
    </citation>
    <scope>NUCLEOTIDE SEQUENCE [LARGE SCALE GENOMIC DNA]</scope>
    <source>
        <strain evidence="2 3">LEOWEIH-7C</strain>
    </source>
</reference>
<evidence type="ECO:0000259" key="1">
    <source>
        <dbReference type="SMART" id="SM00829"/>
    </source>
</evidence>
<dbReference type="Pfam" id="PF08240">
    <property type="entry name" value="ADH_N"/>
    <property type="match status" value="1"/>
</dbReference>
<dbReference type="InterPro" id="IPR013154">
    <property type="entry name" value="ADH-like_N"/>
</dbReference>
<evidence type="ECO:0000313" key="2">
    <source>
        <dbReference type="EMBL" id="MDU0808812.1"/>
    </source>
</evidence>
<dbReference type="SMART" id="SM00829">
    <property type="entry name" value="PKS_ER"/>
    <property type="match status" value="1"/>
</dbReference>
<dbReference type="Gene3D" id="3.40.50.720">
    <property type="entry name" value="NAD(P)-binding Rossmann-like Domain"/>
    <property type="match status" value="1"/>
</dbReference>
<dbReference type="Gene3D" id="3.90.180.10">
    <property type="entry name" value="Medium-chain alcohol dehydrogenases, catalytic domain"/>
    <property type="match status" value="1"/>
</dbReference>
<keyword evidence="3" id="KW-1185">Reference proteome</keyword>
<dbReference type="InterPro" id="IPR020843">
    <property type="entry name" value="ER"/>
</dbReference>
<dbReference type="PANTHER" id="PTHR43677:SF1">
    <property type="entry name" value="ACRYLYL-COA REDUCTASE ACUI-RELATED"/>
    <property type="match status" value="1"/>
</dbReference>
<dbReference type="InterPro" id="IPR011032">
    <property type="entry name" value="GroES-like_sf"/>
</dbReference>
<dbReference type="Pfam" id="PF00107">
    <property type="entry name" value="ADH_zinc_N"/>
    <property type="match status" value="1"/>
</dbReference>
<dbReference type="SUPFAM" id="SSF51735">
    <property type="entry name" value="NAD(P)-binding Rossmann-fold domains"/>
    <property type="match status" value="1"/>
</dbReference>
<dbReference type="Proteomes" id="UP001249959">
    <property type="component" value="Unassembled WGS sequence"/>
</dbReference>
<dbReference type="InterPro" id="IPR036291">
    <property type="entry name" value="NAD(P)-bd_dom_sf"/>
</dbReference>
<dbReference type="InterPro" id="IPR051397">
    <property type="entry name" value="Zn-ADH-like_protein"/>
</dbReference>
<dbReference type="EMBL" id="JAVNWW010000002">
    <property type="protein sequence ID" value="MDU0808812.1"/>
    <property type="molecule type" value="Genomic_DNA"/>
</dbReference>
<dbReference type="SUPFAM" id="SSF50129">
    <property type="entry name" value="GroES-like"/>
    <property type="match status" value="1"/>
</dbReference>
<name>A0ABU3TT26_9BACT</name>
<gene>
    <name evidence="2" type="ORF">PQG45_07175</name>
</gene>
<dbReference type="CDD" id="cd05280">
    <property type="entry name" value="MDR_yhdh_yhfp"/>
    <property type="match status" value="1"/>
</dbReference>
<protein>
    <submittedName>
        <fullName evidence="2">YhdH/YhfP family quinone oxidoreductase</fullName>
    </submittedName>
</protein>
<dbReference type="NCBIfam" id="TIGR02823">
    <property type="entry name" value="oxido_YhdH"/>
    <property type="match status" value="1"/>
</dbReference>
<dbReference type="PANTHER" id="PTHR43677">
    <property type="entry name" value="SHORT-CHAIN DEHYDROGENASE/REDUCTASE"/>
    <property type="match status" value="1"/>
</dbReference>
<dbReference type="InterPro" id="IPR014188">
    <property type="entry name" value="Acrylyl-CoA_reductase_AcuI"/>
</dbReference>
<comment type="caution">
    <text evidence="2">The sequence shown here is derived from an EMBL/GenBank/DDBJ whole genome shotgun (WGS) entry which is preliminary data.</text>
</comment>
<organism evidence="2 3">
    <name type="scientific">Aquirufa regiilacus</name>
    <dbReference type="NCBI Taxonomy" id="3024868"/>
    <lineage>
        <taxon>Bacteria</taxon>
        <taxon>Pseudomonadati</taxon>
        <taxon>Bacteroidota</taxon>
        <taxon>Cytophagia</taxon>
        <taxon>Cytophagales</taxon>
        <taxon>Flectobacillaceae</taxon>
        <taxon>Aquirufa</taxon>
    </lineage>
</organism>
<evidence type="ECO:0000313" key="3">
    <source>
        <dbReference type="Proteomes" id="UP001249959"/>
    </source>
</evidence>
<accession>A0ABU3TT26</accession>
<sequence length="328" mass="34716">MQSFRALVTEISSDGKASTELQNLPSTFLPTSEVLIKVEYSSLNYKDALSASGHKGITRNFPHIPGIDAAGVVVSDISGAFKPGMRVLVTGFDMGMNAHGGLSEYIAVPANWVVEIPNDLSTRVAMQWGTAGLTAAMAVDALVANQVTSDKGDVFVTGASGGVGMIGIRLLSHLGYSVVALSGKPELAETLKVLGASRVIARQDFAEEPVRALYAMEYAGAIDTLGGDYLVQVVKRLKFGGAVAVCGMASGVELPMQVYPFILRGARMLGIYSADSPLAYKQQLWAKIAEDWSLNLADFCQEITLEQAPSVLSSMLAGTSSGRYLVKI</sequence>
<feature type="domain" description="Enoyl reductase (ER)" evidence="1">
    <location>
        <begin position="15"/>
        <end position="326"/>
    </location>
</feature>
<dbReference type="RefSeq" id="WP_315574945.1">
    <property type="nucleotide sequence ID" value="NZ_JARDXH010000001.1"/>
</dbReference>
<proteinExistence type="predicted"/>